<protein>
    <submittedName>
        <fullName evidence="2">DUF1294 domain-containing protein</fullName>
    </submittedName>
</protein>
<dbReference type="RefSeq" id="WP_163904921.1">
    <property type="nucleotide sequence ID" value="NZ_CP048427.1"/>
</dbReference>
<keyword evidence="1" id="KW-1133">Transmembrane helix</keyword>
<name>A0A6M1SCC9_9HYPH</name>
<dbReference type="Pfam" id="PF06961">
    <property type="entry name" value="DUF1294"/>
    <property type="match status" value="1"/>
</dbReference>
<evidence type="ECO:0000256" key="1">
    <source>
        <dbReference type="SAM" id="Phobius"/>
    </source>
</evidence>
<gene>
    <name evidence="2" type="ORF">G6N76_12125</name>
</gene>
<feature type="transmembrane region" description="Helical" evidence="1">
    <location>
        <begin position="7"/>
        <end position="26"/>
    </location>
</feature>
<accession>A0A6M1SCC9</accession>
<keyword evidence="1" id="KW-0472">Membrane</keyword>
<evidence type="ECO:0000313" key="2">
    <source>
        <dbReference type="EMBL" id="NGO64416.1"/>
    </source>
</evidence>
<dbReference type="AlphaFoldDB" id="A0A6M1SCC9"/>
<dbReference type="EMBL" id="JAAKZH010000003">
    <property type="protein sequence ID" value="NGO64416.1"/>
    <property type="molecule type" value="Genomic_DNA"/>
</dbReference>
<reference evidence="2 3" key="1">
    <citation type="submission" date="2020-02" db="EMBL/GenBank/DDBJ databases">
        <title>Genome sequence of the type strain CCBAU10050 of Rhizobium daejeonense.</title>
        <authorList>
            <person name="Gao J."/>
            <person name="Sun J."/>
        </authorList>
    </citation>
    <scope>NUCLEOTIDE SEQUENCE [LARGE SCALE GENOMIC DNA]</scope>
    <source>
        <strain evidence="2 3">CCBAU10050</strain>
    </source>
</reference>
<feature type="transmembrane region" description="Helical" evidence="1">
    <location>
        <begin position="41"/>
        <end position="59"/>
    </location>
</feature>
<sequence>MATETTLTLLAIAALYNVVVFCVYWLDKDAARNGEWRARETTLLALALFGGGVGALLAQRLLRHKTRKPPFPVALPTFFAIQAAAVSAVLIAPESAAAALDAVLRSFTGN</sequence>
<keyword evidence="1" id="KW-0812">Transmembrane</keyword>
<dbReference type="InterPro" id="IPR010718">
    <property type="entry name" value="DUF1294"/>
</dbReference>
<comment type="caution">
    <text evidence="2">The sequence shown here is derived from an EMBL/GenBank/DDBJ whole genome shotgun (WGS) entry which is preliminary data.</text>
</comment>
<feature type="transmembrane region" description="Helical" evidence="1">
    <location>
        <begin position="71"/>
        <end position="92"/>
    </location>
</feature>
<organism evidence="2 3">
    <name type="scientific">Rhizobium daejeonense</name>
    <dbReference type="NCBI Taxonomy" id="240521"/>
    <lineage>
        <taxon>Bacteria</taxon>
        <taxon>Pseudomonadati</taxon>
        <taxon>Pseudomonadota</taxon>
        <taxon>Alphaproteobacteria</taxon>
        <taxon>Hyphomicrobiales</taxon>
        <taxon>Rhizobiaceae</taxon>
        <taxon>Rhizobium/Agrobacterium group</taxon>
        <taxon>Rhizobium</taxon>
    </lineage>
</organism>
<dbReference type="Proteomes" id="UP000477849">
    <property type="component" value="Unassembled WGS sequence"/>
</dbReference>
<proteinExistence type="predicted"/>
<keyword evidence="3" id="KW-1185">Reference proteome</keyword>
<evidence type="ECO:0000313" key="3">
    <source>
        <dbReference type="Proteomes" id="UP000477849"/>
    </source>
</evidence>